<evidence type="ECO:0000256" key="1">
    <source>
        <dbReference type="ARBA" id="ARBA00000297"/>
    </source>
</evidence>
<reference evidence="15" key="1">
    <citation type="journal article" date="2018" name="Antonie Van Leeuwenhoek">
        <title>Proteinivorax hydrogeniformans sp. nov., an anaerobic, haloalkaliphilic bacterium fermenting proteinaceous compounds with high hydrogen production.</title>
        <authorList>
            <person name="Boltyanskaya Y."/>
            <person name="Detkova E."/>
            <person name="Pimenov N."/>
            <person name="Kevbrin V."/>
        </authorList>
    </citation>
    <scope>NUCLEOTIDE SEQUENCE</scope>
    <source>
        <strain evidence="15">Z-710</strain>
    </source>
</reference>
<dbReference type="HAMAP" id="MF_00091">
    <property type="entry name" value="LuxS"/>
    <property type="match status" value="1"/>
</dbReference>
<dbReference type="InterPro" id="IPR003815">
    <property type="entry name" value="S-ribosylhomocysteinase"/>
</dbReference>
<keyword evidence="7 14" id="KW-0479">Metal-binding</keyword>
<dbReference type="RefSeq" id="WP_353892157.1">
    <property type="nucleotide sequence ID" value="NZ_CP159485.1"/>
</dbReference>
<sequence>MEKVVVESFTMDHTKVDAPFVRKCGEICTPNKDIITKFDLRFVQPNETAIPTAALHGLEHLLAGFFREELSDIVDISPMGCRTGFYLIVVGSRAEEDVLTALLNSLKKVLSSKEIPAANPVQCGNYKDLSLFGAKEYAKELVDLLQKKYNLK</sequence>
<evidence type="ECO:0000313" key="15">
    <source>
        <dbReference type="EMBL" id="XCI27579.1"/>
    </source>
</evidence>
<comment type="catalytic activity">
    <reaction evidence="1 14">
        <text>S-(5-deoxy-D-ribos-5-yl)-L-homocysteine = (S)-4,5-dihydroxypentane-2,3-dione + L-homocysteine</text>
        <dbReference type="Rhea" id="RHEA:17753"/>
        <dbReference type="ChEBI" id="CHEBI:29484"/>
        <dbReference type="ChEBI" id="CHEBI:58195"/>
        <dbReference type="ChEBI" id="CHEBI:58199"/>
        <dbReference type="EC" id="4.4.1.21"/>
    </reaction>
</comment>
<dbReference type="Gene3D" id="3.30.1360.80">
    <property type="entry name" value="S-ribosylhomocysteinase (LuxS)"/>
    <property type="match status" value="1"/>
</dbReference>
<dbReference type="GO" id="GO:0009372">
    <property type="term" value="P:quorum sensing"/>
    <property type="evidence" value="ECO:0007669"/>
    <property type="project" value="UniProtKB-UniRule"/>
</dbReference>
<name>A0AAU8HQ06_9FIRM</name>
<evidence type="ECO:0000256" key="9">
    <source>
        <dbReference type="ARBA" id="ARBA00023004"/>
    </source>
</evidence>
<dbReference type="PANTHER" id="PTHR35799:SF1">
    <property type="entry name" value="S-RIBOSYLHOMOCYSTEINE LYASE"/>
    <property type="match status" value="1"/>
</dbReference>
<dbReference type="GO" id="GO:0005506">
    <property type="term" value="F:iron ion binding"/>
    <property type="evidence" value="ECO:0007669"/>
    <property type="project" value="InterPro"/>
</dbReference>
<comment type="subunit">
    <text evidence="3 14">Homodimer.</text>
</comment>
<dbReference type="PANTHER" id="PTHR35799">
    <property type="entry name" value="S-RIBOSYLHOMOCYSTEINE LYASE"/>
    <property type="match status" value="1"/>
</dbReference>
<evidence type="ECO:0000256" key="14">
    <source>
        <dbReference type="HAMAP-Rule" id="MF_00091"/>
    </source>
</evidence>
<evidence type="ECO:0000256" key="8">
    <source>
        <dbReference type="ARBA" id="ARBA00022929"/>
    </source>
</evidence>
<keyword evidence="6 14" id="KW-0673">Quorum sensing</keyword>
<protein>
    <recommendedName>
        <fullName evidence="5 14">S-ribosylhomocysteine lyase</fullName>
        <ecNumber evidence="4 14">4.4.1.21</ecNumber>
    </recommendedName>
    <alternativeName>
        <fullName evidence="12 14">AI-2 synthesis protein</fullName>
    </alternativeName>
    <alternativeName>
        <fullName evidence="13 14">Autoinducer-2 production protein LuxS</fullName>
    </alternativeName>
</protein>
<dbReference type="Pfam" id="PF02664">
    <property type="entry name" value="LuxS"/>
    <property type="match status" value="1"/>
</dbReference>
<comment type="similarity">
    <text evidence="2 14">Belongs to the LuxS family.</text>
</comment>
<evidence type="ECO:0000256" key="4">
    <source>
        <dbReference type="ARBA" id="ARBA00012240"/>
    </source>
</evidence>
<dbReference type="PIRSF" id="PIRSF006160">
    <property type="entry name" value="AI2"/>
    <property type="match status" value="1"/>
</dbReference>
<feature type="binding site" evidence="14">
    <location>
        <position position="60"/>
    </location>
    <ligand>
        <name>Fe cation</name>
        <dbReference type="ChEBI" id="CHEBI:24875"/>
    </ligand>
</feature>
<dbReference type="EMBL" id="CP159485">
    <property type="protein sequence ID" value="XCI27579.1"/>
    <property type="molecule type" value="Genomic_DNA"/>
</dbReference>
<reference evidence="15" key="2">
    <citation type="submission" date="2024-06" db="EMBL/GenBank/DDBJ databases">
        <authorList>
            <person name="Petrova K.O."/>
            <person name="Toshchakov S.V."/>
            <person name="Boltjanskaja Y.V."/>
            <person name="Kevbrin V.V."/>
        </authorList>
    </citation>
    <scope>NUCLEOTIDE SEQUENCE</scope>
    <source>
        <strain evidence="15">Z-710</strain>
    </source>
</reference>
<dbReference type="GO" id="GO:0043768">
    <property type="term" value="F:S-ribosylhomocysteine lyase activity"/>
    <property type="evidence" value="ECO:0007669"/>
    <property type="project" value="UniProtKB-UniRule"/>
</dbReference>
<feature type="binding site" evidence="14">
    <location>
        <position position="123"/>
    </location>
    <ligand>
        <name>Fe cation</name>
        <dbReference type="ChEBI" id="CHEBI:24875"/>
    </ligand>
</feature>
<evidence type="ECO:0000256" key="11">
    <source>
        <dbReference type="ARBA" id="ARBA00024654"/>
    </source>
</evidence>
<dbReference type="SUPFAM" id="SSF63411">
    <property type="entry name" value="LuxS/MPP-like metallohydrolase"/>
    <property type="match status" value="1"/>
</dbReference>
<comment type="cofactor">
    <cofactor evidence="14">
        <name>Fe cation</name>
        <dbReference type="ChEBI" id="CHEBI:24875"/>
    </cofactor>
    <text evidence="14">Binds 1 Fe cation per subunit.</text>
</comment>
<keyword evidence="9 14" id="KW-0408">Iron</keyword>
<dbReference type="AlphaFoldDB" id="A0AAU8HQ06"/>
<feature type="binding site" evidence="14">
    <location>
        <position position="56"/>
    </location>
    <ligand>
        <name>Fe cation</name>
        <dbReference type="ChEBI" id="CHEBI:24875"/>
    </ligand>
</feature>
<dbReference type="NCBIfam" id="NF002606">
    <property type="entry name" value="PRK02260.2-4"/>
    <property type="match status" value="1"/>
</dbReference>
<comment type="function">
    <text evidence="11 14">Involved in the synthesis of autoinducer 2 (AI-2) which is secreted by bacteria and is used to communicate both the cell density and the metabolic potential of the environment. The regulation of gene expression in response to changes in cell density is called quorum sensing. Catalyzes the transformation of S-ribosylhomocysteine (RHC) to homocysteine (HC) and 4,5-dihydroxy-2,3-pentadione (DPD).</text>
</comment>
<proteinExistence type="inferred from homology"/>
<accession>A0AAU8HQ06</accession>
<evidence type="ECO:0000256" key="5">
    <source>
        <dbReference type="ARBA" id="ARBA00015130"/>
    </source>
</evidence>
<dbReference type="InterPro" id="IPR011249">
    <property type="entry name" value="Metalloenz_LuxS/M16"/>
</dbReference>
<evidence type="ECO:0000256" key="12">
    <source>
        <dbReference type="ARBA" id="ARBA00030600"/>
    </source>
</evidence>
<dbReference type="EC" id="4.4.1.21" evidence="4 14"/>
<evidence type="ECO:0000256" key="10">
    <source>
        <dbReference type="ARBA" id="ARBA00023239"/>
    </source>
</evidence>
<evidence type="ECO:0000256" key="2">
    <source>
        <dbReference type="ARBA" id="ARBA00007311"/>
    </source>
</evidence>
<evidence type="ECO:0000256" key="3">
    <source>
        <dbReference type="ARBA" id="ARBA00011738"/>
    </source>
</evidence>
<dbReference type="InterPro" id="IPR037005">
    <property type="entry name" value="LuxS_sf"/>
</dbReference>
<keyword evidence="8 14" id="KW-0071">Autoinducer synthesis</keyword>
<evidence type="ECO:0000256" key="13">
    <source>
        <dbReference type="ARBA" id="ARBA00031777"/>
    </source>
</evidence>
<gene>
    <name evidence="14" type="primary">luxS</name>
    <name evidence="15" type="ORF">PRVXH_001484</name>
</gene>
<organism evidence="15">
    <name type="scientific">Proteinivorax hydrogeniformans</name>
    <dbReference type="NCBI Taxonomy" id="1826727"/>
    <lineage>
        <taxon>Bacteria</taxon>
        <taxon>Bacillati</taxon>
        <taxon>Bacillota</taxon>
        <taxon>Clostridia</taxon>
        <taxon>Eubacteriales</taxon>
        <taxon>Proteinivoracaceae</taxon>
        <taxon>Proteinivorax</taxon>
    </lineage>
</organism>
<keyword evidence="10 14" id="KW-0456">Lyase</keyword>
<dbReference type="PRINTS" id="PR01487">
    <property type="entry name" value="LUXSPROTEIN"/>
</dbReference>
<evidence type="ECO:0000256" key="7">
    <source>
        <dbReference type="ARBA" id="ARBA00022723"/>
    </source>
</evidence>
<evidence type="ECO:0000256" key="6">
    <source>
        <dbReference type="ARBA" id="ARBA00022654"/>
    </source>
</evidence>